<proteinExistence type="predicted"/>
<gene>
    <name evidence="2" type="ORF">H8S40_12720</name>
</gene>
<sequence>MDKLQYDSFYKFLVSLGMLLITLPVLAFLYVLNMDCKLISQSDYDNLSPISIQRIQNNENLLDFTTTIMPAASIVLIVTGLTLIIIGCCKWYSIQKELDEQIKSDTITKKINATQLSSSESVEKAANEISAEQNASTNVSSDRVVKYMQIEDKCYNYFSNKFSHRYLLKQNLRIGRFEYDIIALSKRTKNDLIFEIKYWTVNTITNNRLEHLISNVKSMCDNYKSITSHNCESVIVIVAPKEKIEKVKSACLNYFNNYKNSVLENINFEFFAEEDL</sequence>
<keyword evidence="1" id="KW-0472">Membrane</keyword>
<keyword evidence="3" id="KW-1185">Reference proteome</keyword>
<dbReference type="Proteomes" id="UP000631576">
    <property type="component" value="Unassembled WGS sequence"/>
</dbReference>
<dbReference type="RefSeq" id="WP_186865364.1">
    <property type="nucleotide sequence ID" value="NZ_JACOPE010000001.1"/>
</dbReference>
<feature type="transmembrane region" description="Helical" evidence="1">
    <location>
        <begin position="12"/>
        <end position="32"/>
    </location>
</feature>
<accession>A0ABR7GCE0</accession>
<dbReference type="EMBL" id="JACOPE010000001">
    <property type="protein sequence ID" value="MBC5684391.1"/>
    <property type="molecule type" value="Genomic_DNA"/>
</dbReference>
<protein>
    <recommendedName>
        <fullName evidence="4">Restriction endonuclease type IV Mrr domain-containing protein</fullName>
    </recommendedName>
</protein>
<keyword evidence="1" id="KW-1133">Transmembrane helix</keyword>
<comment type="caution">
    <text evidence="2">The sequence shown here is derived from an EMBL/GenBank/DDBJ whole genome shotgun (WGS) entry which is preliminary data.</text>
</comment>
<evidence type="ECO:0000313" key="3">
    <source>
        <dbReference type="Proteomes" id="UP000631576"/>
    </source>
</evidence>
<evidence type="ECO:0000256" key="1">
    <source>
        <dbReference type="SAM" id="Phobius"/>
    </source>
</evidence>
<feature type="transmembrane region" description="Helical" evidence="1">
    <location>
        <begin position="68"/>
        <end position="93"/>
    </location>
</feature>
<organism evidence="2 3">
    <name type="scientific">Ruminococcus hominis</name>
    <dbReference type="NCBI Taxonomy" id="2763065"/>
    <lineage>
        <taxon>Bacteria</taxon>
        <taxon>Bacillati</taxon>
        <taxon>Bacillota</taxon>
        <taxon>Clostridia</taxon>
        <taxon>Eubacteriales</taxon>
        <taxon>Oscillospiraceae</taxon>
        <taxon>Ruminococcus</taxon>
    </lineage>
</organism>
<name>A0ABR7GCE0_9FIRM</name>
<evidence type="ECO:0008006" key="4">
    <source>
        <dbReference type="Google" id="ProtNLM"/>
    </source>
</evidence>
<evidence type="ECO:0000313" key="2">
    <source>
        <dbReference type="EMBL" id="MBC5684391.1"/>
    </source>
</evidence>
<keyword evidence="1" id="KW-0812">Transmembrane</keyword>
<reference evidence="2 3" key="1">
    <citation type="submission" date="2020-08" db="EMBL/GenBank/DDBJ databases">
        <title>Genome public.</title>
        <authorList>
            <person name="Liu C."/>
            <person name="Sun Q."/>
        </authorList>
    </citation>
    <scope>NUCLEOTIDE SEQUENCE [LARGE SCALE GENOMIC DNA]</scope>
    <source>
        <strain evidence="2 3">NSJ-13</strain>
    </source>
</reference>